<dbReference type="AlphaFoldDB" id="A0A7R9JV95"/>
<feature type="transmembrane region" description="Helical" evidence="1">
    <location>
        <begin position="83"/>
        <end position="107"/>
    </location>
</feature>
<reference evidence="2" key="1">
    <citation type="submission" date="2020-11" db="EMBL/GenBank/DDBJ databases">
        <authorList>
            <person name="Tran Van P."/>
        </authorList>
    </citation>
    <scope>NUCLEOTIDE SEQUENCE</scope>
</reference>
<keyword evidence="1" id="KW-1133">Transmembrane helix</keyword>
<sequence>MSSTLEGTIDVHPARRSVKQWFGRFSPSPPSSSKFLEMRQPVCLESETTCCDQLVGTCWNLLSCSPSGSIIAIFGDLGTSRRIVHLFAVLNLWIVSAHLAWLTYYMILPTCDVTAGQDGISHHVDQWTQAVGHVPDGHLSTKSRESMVIVKKI</sequence>
<name>A0A7R9JV95_TIMGE</name>
<accession>A0A7R9JV95</accession>
<keyword evidence="1" id="KW-0812">Transmembrane</keyword>
<gene>
    <name evidence="2" type="ORF">TGEB3V08_LOCUS4001</name>
</gene>
<dbReference type="EMBL" id="OE840337">
    <property type="protein sequence ID" value="CAD7590134.1"/>
    <property type="molecule type" value="Genomic_DNA"/>
</dbReference>
<keyword evidence="1" id="KW-0472">Membrane</keyword>
<evidence type="ECO:0000256" key="1">
    <source>
        <dbReference type="SAM" id="Phobius"/>
    </source>
</evidence>
<evidence type="ECO:0000313" key="2">
    <source>
        <dbReference type="EMBL" id="CAD7590134.1"/>
    </source>
</evidence>
<organism evidence="2">
    <name type="scientific">Timema genevievae</name>
    <name type="common">Walking stick</name>
    <dbReference type="NCBI Taxonomy" id="629358"/>
    <lineage>
        <taxon>Eukaryota</taxon>
        <taxon>Metazoa</taxon>
        <taxon>Ecdysozoa</taxon>
        <taxon>Arthropoda</taxon>
        <taxon>Hexapoda</taxon>
        <taxon>Insecta</taxon>
        <taxon>Pterygota</taxon>
        <taxon>Neoptera</taxon>
        <taxon>Polyneoptera</taxon>
        <taxon>Phasmatodea</taxon>
        <taxon>Timematodea</taxon>
        <taxon>Timematoidea</taxon>
        <taxon>Timematidae</taxon>
        <taxon>Timema</taxon>
    </lineage>
</organism>
<proteinExistence type="predicted"/>
<protein>
    <submittedName>
        <fullName evidence="2">Uncharacterized protein</fullName>
    </submittedName>
</protein>